<evidence type="ECO:0000313" key="3">
    <source>
        <dbReference type="EMBL" id="QTM99577.1"/>
    </source>
</evidence>
<dbReference type="Pfam" id="PF21191">
    <property type="entry name" value="CvfB_1st"/>
    <property type="match status" value="1"/>
</dbReference>
<dbReference type="Pfam" id="PF17783">
    <property type="entry name" value="WHD_CvfB"/>
    <property type="match status" value="1"/>
</dbReference>
<dbReference type="Gene3D" id="1.10.10.10">
    <property type="entry name" value="Winged helix-like DNA-binding domain superfamily/Winged helix DNA-binding domain"/>
    <property type="match status" value="1"/>
</dbReference>
<dbReference type="InterPro" id="IPR048588">
    <property type="entry name" value="CvfB_S1_2nd"/>
</dbReference>
<dbReference type="PANTHER" id="PTHR37296:SF1">
    <property type="entry name" value="CONSERVED VIRULENCE FACTOR B"/>
    <property type="match status" value="1"/>
</dbReference>
<reference evidence="3 4" key="1">
    <citation type="submission" date="2019-12" db="EMBL/GenBank/DDBJ databases">
        <title>The whole genome sequencing of a strain isolated from a Mars analog, Dalangtan Playa.</title>
        <authorList>
            <person name="Huang T."/>
        </authorList>
    </citation>
    <scope>NUCLEOTIDE SEQUENCE [LARGE SCALE GENOMIC DNA]</scope>
    <source>
        <strain evidence="3 4">DP4-553-S</strain>
    </source>
</reference>
<feature type="domain" description="S1 motif" evidence="2">
    <location>
        <begin position="152"/>
        <end position="212"/>
    </location>
</feature>
<dbReference type="SMART" id="SM00316">
    <property type="entry name" value="S1"/>
    <property type="match status" value="2"/>
</dbReference>
<organism evidence="3 4">
    <name type="scientific">Sediminibacillus dalangtanensis</name>
    <dbReference type="NCBI Taxonomy" id="2729421"/>
    <lineage>
        <taxon>Bacteria</taxon>
        <taxon>Bacillati</taxon>
        <taxon>Bacillota</taxon>
        <taxon>Bacilli</taxon>
        <taxon>Bacillales</taxon>
        <taxon>Bacillaceae</taxon>
        <taxon>Sediminibacillus</taxon>
    </lineage>
</organism>
<dbReference type="InterPro" id="IPR003029">
    <property type="entry name" value="S1_domain"/>
</dbReference>
<dbReference type="SUPFAM" id="SSF50249">
    <property type="entry name" value="Nucleic acid-binding proteins"/>
    <property type="match status" value="1"/>
</dbReference>
<dbReference type="InterPro" id="IPR014464">
    <property type="entry name" value="CvfB_fam"/>
</dbReference>
<dbReference type="InterPro" id="IPR040764">
    <property type="entry name" value="CvfB_WH"/>
</dbReference>
<gene>
    <name evidence="3" type="ORF">ERJ70_09855</name>
</gene>
<dbReference type="Pfam" id="PF21543">
    <property type="entry name" value="CvfB_2nd"/>
    <property type="match status" value="1"/>
</dbReference>
<dbReference type="EMBL" id="CP046956">
    <property type="protein sequence ID" value="QTM99577.1"/>
    <property type="molecule type" value="Genomic_DNA"/>
</dbReference>
<dbReference type="RefSeq" id="WP_209368958.1">
    <property type="nucleotide sequence ID" value="NZ_CP046956.1"/>
</dbReference>
<dbReference type="PANTHER" id="PTHR37296">
    <property type="entry name" value="CONSERVED VIRULENCE FACTOR B"/>
    <property type="match status" value="1"/>
</dbReference>
<dbReference type="InterPro" id="IPR036388">
    <property type="entry name" value="WH-like_DNA-bd_sf"/>
</dbReference>
<dbReference type="InterPro" id="IPR012340">
    <property type="entry name" value="NA-bd_OB-fold"/>
</dbReference>
<dbReference type="PROSITE" id="PS50126">
    <property type="entry name" value="S1"/>
    <property type="match status" value="1"/>
</dbReference>
<protein>
    <recommendedName>
        <fullName evidence="2">S1 motif domain-containing protein</fullName>
    </recommendedName>
</protein>
<evidence type="ECO:0000256" key="1">
    <source>
        <dbReference type="PIRNR" id="PIRNR012524"/>
    </source>
</evidence>
<evidence type="ECO:0000259" key="2">
    <source>
        <dbReference type="PROSITE" id="PS50126"/>
    </source>
</evidence>
<dbReference type="Proteomes" id="UP000665043">
    <property type="component" value="Chromosome"/>
</dbReference>
<comment type="similarity">
    <text evidence="1">Belongs to the CvfB family.</text>
</comment>
<keyword evidence="4" id="KW-1185">Reference proteome</keyword>
<dbReference type="Pfam" id="PF13509">
    <property type="entry name" value="S1_2"/>
    <property type="match status" value="1"/>
</dbReference>
<dbReference type="InterPro" id="IPR048587">
    <property type="entry name" value="CvfB_S1_3rd"/>
</dbReference>
<accession>A0ABX7VRM2</accession>
<sequence>MSEILPGSIQQAEVQNSVTDGFLVSIGKETLLLPEADTELQKGQEIEVFIYQDKKGKLLATKNIPEARLDSYGWAQVVEVVENLGAFVNIGIPKEILVSSDDLPLLKKVWPVSGDNLFVSLDIDKKGRLLAKPINEADVMAELVPASSDLLQNQVTGRVYRSTKAGSFVLSEEGYRGFIHPHERKKEPRIGETVTGRVIDVKDDGTINVSLLPLKQEGMKDDAENIIEYMEKNDGAMPFSDKSNPEAIRETFHISKSAFKRALGKLIKENKVQQKDGKTYMI</sequence>
<dbReference type="PIRSF" id="PIRSF012524">
    <property type="entry name" value="YitL_S1"/>
    <property type="match status" value="1"/>
</dbReference>
<proteinExistence type="inferred from homology"/>
<name>A0ABX7VRM2_9BACI</name>
<dbReference type="Gene3D" id="2.40.50.140">
    <property type="entry name" value="Nucleic acid-binding proteins"/>
    <property type="match status" value="2"/>
</dbReference>
<dbReference type="InterPro" id="IPR039566">
    <property type="entry name" value="CvfB_S1_st"/>
</dbReference>
<evidence type="ECO:0000313" key="4">
    <source>
        <dbReference type="Proteomes" id="UP000665043"/>
    </source>
</evidence>